<feature type="compositionally biased region" description="Polar residues" evidence="1">
    <location>
        <begin position="65"/>
        <end position="87"/>
    </location>
</feature>
<organism evidence="2 3">
    <name type="scientific">Calocera cornea HHB12733</name>
    <dbReference type="NCBI Taxonomy" id="1353952"/>
    <lineage>
        <taxon>Eukaryota</taxon>
        <taxon>Fungi</taxon>
        <taxon>Dikarya</taxon>
        <taxon>Basidiomycota</taxon>
        <taxon>Agaricomycotina</taxon>
        <taxon>Dacrymycetes</taxon>
        <taxon>Dacrymycetales</taxon>
        <taxon>Dacrymycetaceae</taxon>
        <taxon>Calocera</taxon>
    </lineage>
</organism>
<feature type="region of interest" description="Disordered" evidence="1">
    <location>
        <begin position="64"/>
        <end position="87"/>
    </location>
</feature>
<name>A0A165ISP5_9BASI</name>
<gene>
    <name evidence="2" type="ORF">CALCODRAFT_71894</name>
</gene>
<reference evidence="2 3" key="1">
    <citation type="journal article" date="2016" name="Mol. Biol. Evol.">
        <title>Comparative Genomics of Early-Diverging Mushroom-Forming Fungi Provides Insights into the Origins of Lignocellulose Decay Capabilities.</title>
        <authorList>
            <person name="Nagy L.G."/>
            <person name="Riley R."/>
            <person name="Tritt A."/>
            <person name="Adam C."/>
            <person name="Daum C."/>
            <person name="Floudas D."/>
            <person name="Sun H."/>
            <person name="Yadav J.S."/>
            <person name="Pangilinan J."/>
            <person name="Larsson K.H."/>
            <person name="Matsuura K."/>
            <person name="Barry K."/>
            <person name="Labutti K."/>
            <person name="Kuo R."/>
            <person name="Ohm R.A."/>
            <person name="Bhattacharya S.S."/>
            <person name="Shirouzu T."/>
            <person name="Yoshinaga Y."/>
            <person name="Martin F.M."/>
            <person name="Grigoriev I.V."/>
            <person name="Hibbett D.S."/>
        </authorList>
    </citation>
    <scope>NUCLEOTIDE SEQUENCE [LARGE SCALE GENOMIC DNA]</scope>
    <source>
        <strain evidence="2 3">HHB12733</strain>
    </source>
</reference>
<evidence type="ECO:0000313" key="3">
    <source>
        <dbReference type="Proteomes" id="UP000076842"/>
    </source>
</evidence>
<accession>A0A165ISP5</accession>
<dbReference type="InParanoid" id="A0A165ISP5"/>
<keyword evidence="3" id="KW-1185">Reference proteome</keyword>
<dbReference type="Proteomes" id="UP000076842">
    <property type="component" value="Unassembled WGS sequence"/>
</dbReference>
<proteinExistence type="predicted"/>
<sequence>MFSRSHIVASAPSFGDPAGGAGARSRTQLLRVFCPPWLFSCNAVDACLQFMHCRKAGREGAQWLPPNQQLAHDSSPAQNGSCTSAML</sequence>
<feature type="region of interest" description="Disordered" evidence="1">
    <location>
        <begin position="1"/>
        <end position="22"/>
    </location>
</feature>
<dbReference type="EMBL" id="KV423927">
    <property type="protein sequence ID" value="KZT60928.1"/>
    <property type="molecule type" value="Genomic_DNA"/>
</dbReference>
<evidence type="ECO:0000313" key="2">
    <source>
        <dbReference type="EMBL" id="KZT60928.1"/>
    </source>
</evidence>
<protein>
    <submittedName>
        <fullName evidence="2">Uncharacterized protein</fullName>
    </submittedName>
</protein>
<evidence type="ECO:0000256" key="1">
    <source>
        <dbReference type="SAM" id="MobiDB-lite"/>
    </source>
</evidence>
<dbReference type="AlphaFoldDB" id="A0A165ISP5"/>